<feature type="region of interest" description="Disordered" evidence="1">
    <location>
        <begin position="1"/>
        <end position="88"/>
    </location>
</feature>
<protein>
    <submittedName>
        <fullName evidence="2">Uncharacterized protein</fullName>
    </submittedName>
</protein>
<gene>
    <name evidence="2" type="ORF">BCL65_11639</name>
</gene>
<reference evidence="2 3" key="1">
    <citation type="submission" date="2018-03" db="EMBL/GenBank/DDBJ databases">
        <title>Comparative analysis of microorganisms from saline springs in Andes Mountain Range, Colombia.</title>
        <authorList>
            <person name="Rubin E."/>
        </authorList>
    </citation>
    <scope>NUCLEOTIDE SEQUENCE [LARGE SCALE GENOMIC DNA]</scope>
    <source>
        <strain evidence="2 3">CG 23</strain>
    </source>
</reference>
<dbReference type="Proteomes" id="UP000239895">
    <property type="component" value="Unassembled WGS sequence"/>
</dbReference>
<dbReference type="EMBL" id="PVTX01000016">
    <property type="protein sequence ID" value="PRZ03017.1"/>
    <property type="molecule type" value="Genomic_DNA"/>
</dbReference>
<dbReference type="RefSeq" id="WP_106269777.1">
    <property type="nucleotide sequence ID" value="NZ_PVTX01000016.1"/>
</dbReference>
<evidence type="ECO:0000313" key="3">
    <source>
        <dbReference type="Proteomes" id="UP000239895"/>
    </source>
</evidence>
<evidence type="ECO:0000313" key="2">
    <source>
        <dbReference type="EMBL" id="PRZ03017.1"/>
    </source>
</evidence>
<accession>A0ABX5E9C3</accession>
<comment type="caution">
    <text evidence="2">The sequence shown here is derived from an EMBL/GenBank/DDBJ whole genome shotgun (WGS) entry which is preliminary data.</text>
</comment>
<evidence type="ECO:0000256" key="1">
    <source>
        <dbReference type="SAM" id="MobiDB-lite"/>
    </source>
</evidence>
<sequence>MSEHTADEPFEDPDADLEQLNPRTGPSAHPPRPEDDDQDERDERDDRDDRDAERTPGTGPGQRVPGPHPQEEPGPGTGPGPRSPGSQG</sequence>
<name>A0ABX5E9C3_9MICO</name>
<keyword evidence="3" id="KW-1185">Reference proteome</keyword>
<proteinExistence type="predicted"/>
<feature type="compositionally biased region" description="Acidic residues" evidence="1">
    <location>
        <begin position="8"/>
        <end position="17"/>
    </location>
</feature>
<organism evidence="2 3">
    <name type="scientific">Isoptericola halotolerans</name>
    <dbReference type="NCBI Taxonomy" id="300560"/>
    <lineage>
        <taxon>Bacteria</taxon>
        <taxon>Bacillati</taxon>
        <taxon>Actinomycetota</taxon>
        <taxon>Actinomycetes</taxon>
        <taxon>Micrococcales</taxon>
        <taxon>Promicromonosporaceae</taxon>
        <taxon>Isoptericola</taxon>
    </lineage>
</organism>
<feature type="compositionally biased region" description="Acidic residues" evidence="1">
    <location>
        <begin position="34"/>
        <end position="46"/>
    </location>
</feature>